<dbReference type="InterPro" id="IPR003495">
    <property type="entry name" value="CobW/HypB/UreG_nucleotide-bd"/>
</dbReference>
<proteinExistence type="inferred from homology"/>
<keyword evidence="7" id="KW-0862">Zinc</keyword>
<comment type="similarity">
    <text evidence="1">Belongs to the SIMIBI class G3E GTPase family. HypB/HupM subfamily.</text>
</comment>
<dbReference type="Pfam" id="PF02492">
    <property type="entry name" value="cobW"/>
    <property type="match status" value="1"/>
</dbReference>
<dbReference type="GO" id="GO:0003924">
    <property type="term" value="F:GTPase activity"/>
    <property type="evidence" value="ECO:0007669"/>
    <property type="project" value="InterPro"/>
</dbReference>
<dbReference type="AlphaFoldDB" id="A0AAE0W7J4"/>
<dbReference type="Proteomes" id="UP001195483">
    <property type="component" value="Unassembled WGS sequence"/>
</dbReference>
<dbReference type="InterPro" id="IPR004392">
    <property type="entry name" value="Hyd_mat_HypB"/>
</dbReference>
<reference evidence="13" key="1">
    <citation type="journal article" date="2021" name="Genome Biol. Evol.">
        <title>A High-Quality Reference Genome for a Parasitic Bivalve with Doubly Uniparental Inheritance (Bivalvia: Unionida).</title>
        <authorList>
            <person name="Smith C.H."/>
        </authorList>
    </citation>
    <scope>NUCLEOTIDE SEQUENCE</scope>
    <source>
        <strain evidence="13">CHS0354</strain>
    </source>
</reference>
<dbReference type="Gene3D" id="3.40.50.300">
    <property type="entry name" value="P-loop containing nucleotide triphosphate hydrolases"/>
    <property type="match status" value="1"/>
</dbReference>
<evidence type="ECO:0000256" key="7">
    <source>
        <dbReference type="ARBA" id="ARBA00022833"/>
    </source>
</evidence>
<dbReference type="Gene3D" id="3.90.870.40">
    <property type="match status" value="1"/>
</dbReference>
<evidence type="ECO:0000256" key="3">
    <source>
        <dbReference type="ARBA" id="ARBA00022596"/>
    </source>
</evidence>
<dbReference type="GO" id="GO:0016151">
    <property type="term" value="F:nickel cation binding"/>
    <property type="evidence" value="ECO:0007669"/>
    <property type="project" value="InterPro"/>
</dbReference>
<evidence type="ECO:0000256" key="4">
    <source>
        <dbReference type="ARBA" id="ARBA00022723"/>
    </source>
</evidence>
<protein>
    <recommendedName>
        <fullName evidence="2">Threonylcarbamoyl-AMP synthase</fullName>
    </recommendedName>
</protein>
<dbReference type="Gene3D" id="3.30.420.40">
    <property type="match status" value="1"/>
</dbReference>
<evidence type="ECO:0000259" key="12">
    <source>
        <dbReference type="Pfam" id="PF22521"/>
    </source>
</evidence>
<keyword evidence="6" id="KW-0378">Hydrolase</keyword>
<keyword evidence="14" id="KW-1185">Reference proteome</keyword>
<evidence type="ECO:0000259" key="11">
    <source>
        <dbReference type="Pfam" id="PF17788"/>
    </source>
</evidence>
<dbReference type="NCBIfam" id="TIGR00073">
    <property type="entry name" value="hypB"/>
    <property type="match status" value="1"/>
</dbReference>
<dbReference type="SUPFAM" id="SSF52540">
    <property type="entry name" value="P-loop containing nucleoside triphosphate hydrolases"/>
    <property type="match status" value="1"/>
</dbReference>
<feature type="domain" description="Carbamoyltransferase Kae1-like" evidence="12">
    <location>
        <begin position="460"/>
        <end position="518"/>
    </location>
</feature>
<dbReference type="InterPro" id="IPR017945">
    <property type="entry name" value="DHBP_synth_RibB-like_a/b_dom"/>
</dbReference>
<dbReference type="Gene3D" id="3.30.420.360">
    <property type="match status" value="1"/>
</dbReference>
<dbReference type="GO" id="GO:0051604">
    <property type="term" value="P:protein maturation"/>
    <property type="evidence" value="ECO:0007669"/>
    <property type="project" value="InterPro"/>
</dbReference>
<dbReference type="Pfam" id="PF17788">
    <property type="entry name" value="HypF_C"/>
    <property type="match status" value="1"/>
</dbReference>
<keyword evidence="8" id="KW-0342">GTP-binding</keyword>
<dbReference type="GO" id="GO:0005525">
    <property type="term" value="F:GTP binding"/>
    <property type="evidence" value="ECO:0007669"/>
    <property type="project" value="UniProtKB-KW"/>
</dbReference>
<evidence type="ECO:0000256" key="5">
    <source>
        <dbReference type="ARBA" id="ARBA00022741"/>
    </source>
</evidence>
<sequence length="531" mass="60108">MIHLTESRTSKNVRGAVACDNTTKHLLQANDFVAEAIRKKMKETQTLLVNIVSSAGSGKTTLLQETGKRMKNNFNIKVLVGDLETERDANRLKESGVDALQIVTGGICHLESQMIWQALESMDTSKTDLLFIENVGNLVCPASYNLGEDFRVTLIASTEGDDKPKKYPKMFLTSELLLVSKADLLPHVPFSVDAVVKDARDINFQIEVITISSLNEKEKETMTNDAYPIILLHPKENFTISNEISTNNLIGVMLAPSAYLYELCRNNQGSVLATSANISGLPLIYENKIAEEELLSIADHVWYYERAISFPQDDSVICFSPMFQQQIFLRKARGFSPSTLELPQYYLPFVTLGLGAEMKSTFTLGNSKQLYISPYLGALTNQQNLEHFATYLERFKAIFRSDIRFIAMDRHPFFYYKNMNFEYENKDITFFEIQHHFAHAVAILGEKGLLHKDQENVACFVFDGVGLGNDNEIWGAEVFIFKEKNIKHESCFPFYRYLLGDKMSREPRISFFSVMNGMVPKRVLKGNADSG</sequence>
<dbReference type="GO" id="GO:0008270">
    <property type="term" value="F:zinc ion binding"/>
    <property type="evidence" value="ECO:0007669"/>
    <property type="project" value="TreeGrafter"/>
</dbReference>
<dbReference type="Pfam" id="PF01300">
    <property type="entry name" value="Sua5_yciO_yrdC"/>
    <property type="match status" value="1"/>
</dbReference>
<dbReference type="EMBL" id="JAEAOA010000085">
    <property type="protein sequence ID" value="KAK3605023.1"/>
    <property type="molecule type" value="Genomic_DNA"/>
</dbReference>
<keyword evidence="3" id="KW-0533">Nickel</keyword>
<evidence type="ECO:0000256" key="8">
    <source>
        <dbReference type="ARBA" id="ARBA00023134"/>
    </source>
</evidence>
<reference evidence="13" key="2">
    <citation type="journal article" date="2021" name="Genome Biol. Evol.">
        <title>Developing a high-quality reference genome for a parasitic bivalve with doubly uniparental inheritance (Bivalvia: Unionida).</title>
        <authorList>
            <person name="Smith C.H."/>
        </authorList>
    </citation>
    <scope>NUCLEOTIDE SEQUENCE</scope>
    <source>
        <strain evidence="13">CHS0354</strain>
        <tissue evidence="13">Mantle</tissue>
    </source>
</reference>
<dbReference type="InterPro" id="IPR006070">
    <property type="entry name" value="Sua5-like_dom"/>
</dbReference>
<dbReference type="PANTHER" id="PTHR30134">
    <property type="entry name" value="HYDROGENASE PROTEIN ASSEMBLY PROTEIN, NICKEL CHAPERONE"/>
    <property type="match status" value="1"/>
</dbReference>
<feature type="domain" description="HypF Kae1-like" evidence="11">
    <location>
        <begin position="351"/>
        <end position="446"/>
    </location>
</feature>
<keyword evidence="5" id="KW-0547">Nucleotide-binding</keyword>
<feature type="domain" description="YrdC-like" evidence="9">
    <location>
        <begin position="226"/>
        <end position="330"/>
    </location>
</feature>
<dbReference type="SUPFAM" id="SSF55821">
    <property type="entry name" value="YrdC/RibB"/>
    <property type="match status" value="1"/>
</dbReference>
<evidence type="ECO:0000256" key="6">
    <source>
        <dbReference type="ARBA" id="ARBA00022801"/>
    </source>
</evidence>
<dbReference type="Pfam" id="PF22521">
    <property type="entry name" value="HypF_C_2"/>
    <property type="match status" value="1"/>
</dbReference>
<dbReference type="InterPro" id="IPR041440">
    <property type="entry name" value="HypF_C"/>
</dbReference>
<evidence type="ECO:0000259" key="10">
    <source>
        <dbReference type="Pfam" id="PF02492"/>
    </source>
</evidence>
<feature type="domain" description="CobW/HypB/UreG nucleotide-binding" evidence="10">
    <location>
        <begin position="49"/>
        <end position="209"/>
    </location>
</feature>
<evidence type="ECO:0000256" key="1">
    <source>
        <dbReference type="ARBA" id="ARBA00006211"/>
    </source>
</evidence>
<reference evidence="13" key="3">
    <citation type="submission" date="2023-05" db="EMBL/GenBank/DDBJ databases">
        <authorList>
            <person name="Smith C.H."/>
        </authorList>
    </citation>
    <scope>NUCLEOTIDE SEQUENCE</scope>
    <source>
        <strain evidence="13">CHS0354</strain>
        <tissue evidence="13">Mantle</tissue>
    </source>
</reference>
<organism evidence="13 14">
    <name type="scientific">Potamilus streckersoni</name>
    <dbReference type="NCBI Taxonomy" id="2493646"/>
    <lineage>
        <taxon>Eukaryota</taxon>
        <taxon>Metazoa</taxon>
        <taxon>Spiralia</taxon>
        <taxon>Lophotrochozoa</taxon>
        <taxon>Mollusca</taxon>
        <taxon>Bivalvia</taxon>
        <taxon>Autobranchia</taxon>
        <taxon>Heteroconchia</taxon>
        <taxon>Palaeoheterodonta</taxon>
        <taxon>Unionida</taxon>
        <taxon>Unionoidea</taxon>
        <taxon>Unionidae</taxon>
        <taxon>Ambleminae</taxon>
        <taxon>Lampsilini</taxon>
        <taxon>Potamilus</taxon>
    </lineage>
</organism>
<dbReference type="InterPro" id="IPR055128">
    <property type="entry name" value="HypF_C_2"/>
</dbReference>
<dbReference type="InterPro" id="IPR027417">
    <property type="entry name" value="P-loop_NTPase"/>
</dbReference>
<gene>
    <name evidence="13" type="ORF">CHS0354_000688</name>
</gene>
<evidence type="ECO:0000259" key="9">
    <source>
        <dbReference type="Pfam" id="PF01300"/>
    </source>
</evidence>
<name>A0AAE0W7J4_9BIVA</name>
<evidence type="ECO:0000313" key="13">
    <source>
        <dbReference type="EMBL" id="KAK3605023.1"/>
    </source>
</evidence>
<evidence type="ECO:0000256" key="2">
    <source>
        <dbReference type="ARBA" id="ARBA00015492"/>
    </source>
</evidence>
<dbReference type="GO" id="GO:0003725">
    <property type="term" value="F:double-stranded RNA binding"/>
    <property type="evidence" value="ECO:0007669"/>
    <property type="project" value="InterPro"/>
</dbReference>
<keyword evidence="4" id="KW-0479">Metal-binding</keyword>
<evidence type="ECO:0000313" key="14">
    <source>
        <dbReference type="Proteomes" id="UP001195483"/>
    </source>
</evidence>
<accession>A0AAE0W7J4</accession>
<dbReference type="PANTHER" id="PTHR30134:SF2">
    <property type="entry name" value="HYDROGENASE MATURATION FACTOR HYPB"/>
    <property type="match status" value="1"/>
</dbReference>
<comment type="caution">
    <text evidence="13">The sequence shown here is derived from an EMBL/GenBank/DDBJ whole genome shotgun (WGS) entry which is preliminary data.</text>
</comment>